<dbReference type="InterPro" id="IPR036305">
    <property type="entry name" value="RGS_sf"/>
</dbReference>
<dbReference type="PROSITE" id="PS50132">
    <property type="entry name" value="RGS"/>
    <property type="match status" value="1"/>
</dbReference>
<dbReference type="InterPro" id="IPR044926">
    <property type="entry name" value="RGS_subdomain_2"/>
</dbReference>
<dbReference type="PANTHER" id="PTHR10845">
    <property type="entry name" value="REGULATOR OF G PROTEIN SIGNALING"/>
    <property type="match status" value="1"/>
</dbReference>
<proteinExistence type="predicted"/>
<dbReference type="PRINTS" id="PR01301">
    <property type="entry name" value="RGSPROTEIN"/>
</dbReference>
<evidence type="ECO:0000313" key="2">
    <source>
        <dbReference type="EMBL" id="KAF0311625.1"/>
    </source>
</evidence>
<dbReference type="Pfam" id="PF00615">
    <property type="entry name" value="RGS"/>
    <property type="match status" value="1"/>
</dbReference>
<feature type="domain" description="RGS" evidence="1">
    <location>
        <begin position="24"/>
        <end position="132"/>
    </location>
</feature>
<dbReference type="OrthoDB" id="196547at2759"/>
<protein>
    <submittedName>
        <fullName evidence="2">Regulator of G-protein signaling 1</fullName>
    </submittedName>
</protein>
<dbReference type="InterPro" id="IPR016137">
    <property type="entry name" value="RGS"/>
</dbReference>
<dbReference type="Gene3D" id="1.10.167.10">
    <property type="entry name" value="Regulator of G-protein Signalling 4, domain 2"/>
    <property type="match status" value="1"/>
</dbReference>
<gene>
    <name evidence="2" type="primary">RGS1</name>
    <name evidence="2" type="ORF">FJT64_000218</name>
</gene>
<evidence type="ECO:0000259" key="1">
    <source>
        <dbReference type="PROSITE" id="PS50132"/>
    </source>
</evidence>
<accession>A0A6A4WXM3</accession>
<dbReference type="PANTHER" id="PTHR10845:SF192">
    <property type="entry name" value="DOUBLE HIT, ISOFORM B"/>
    <property type="match status" value="1"/>
</dbReference>
<organism evidence="2 3">
    <name type="scientific">Amphibalanus amphitrite</name>
    <name type="common">Striped barnacle</name>
    <name type="synonym">Balanus amphitrite</name>
    <dbReference type="NCBI Taxonomy" id="1232801"/>
    <lineage>
        <taxon>Eukaryota</taxon>
        <taxon>Metazoa</taxon>
        <taxon>Ecdysozoa</taxon>
        <taxon>Arthropoda</taxon>
        <taxon>Crustacea</taxon>
        <taxon>Multicrustacea</taxon>
        <taxon>Cirripedia</taxon>
        <taxon>Thoracica</taxon>
        <taxon>Thoracicalcarea</taxon>
        <taxon>Balanomorpha</taxon>
        <taxon>Balanoidea</taxon>
        <taxon>Balanidae</taxon>
        <taxon>Amphibalaninae</taxon>
        <taxon>Amphibalanus</taxon>
    </lineage>
</organism>
<sequence>MPKEKQESYNSDITAKQIEEWTSSFDKLLASDRGRDMFMEHLLNEGNERYLEFWLRCERLSESYRKVRDEASAIFETFLEIDAPMKVDVSREAEAARLKLEQKEGEGFGVFDEAQYRAKARMEQRFYPDFCEELMRKKKAWK</sequence>
<dbReference type="SMART" id="SM00315">
    <property type="entry name" value="RGS"/>
    <property type="match status" value="1"/>
</dbReference>
<dbReference type="AlphaFoldDB" id="A0A6A4WXM3"/>
<reference evidence="2 3" key="1">
    <citation type="submission" date="2019-07" db="EMBL/GenBank/DDBJ databases">
        <title>Draft genome assembly of a fouling barnacle, Amphibalanus amphitrite (Darwin, 1854): The first reference genome for Thecostraca.</title>
        <authorList>
            <person name="Kim W."/>
        </authorList>
    </citation>
    <scope>NUCLEOTIDE SEQUENCE [LARGE SCALE GENOMIC DNA]</scope>
    <source>
        <strain evidence="2">SNU_AA5</strain>
        <tissue evidence="2">Soma without cirri and trophi</tissue>
    </source>
</reference>
<dbReference type="SUPFAM" id="SSF48097">
    <property type="entry name" value="Regulator of G-protein signaling, RGS"/>
    <property type="match status" value="1"/>
</dbReference>
<dbReference type="EMBL" id="VIIS01000225">
    <property type="protein sequence ID" value="KAF0311625.1"/>
    <property type="molecule type" value="Genomic_DNA"/>
</dbReference>
<evidence type="ECO:0000313" key="3">
    <source>
        <dbReference type="Proteomes" id="UP000440578"/>
    </source>
</evidence>
<dbReference type="Proteomes" id="UP000440578">
    <property type="component" value="Unassembled WGS sequence"/>
</dbReference>
<keyword evidence="3" id="KW-1185">Reference proteome</keyword>
<comment type="caution">
    <text evidence="2">The sequence shown here is derived from an EMBL/GenBank/DDBJ whole genome shotgun (WGS) entry which is preliminary data.</text>
</comment>
<name>A0A6A4WXM3_AMPAM</name>